<organism evidence="2 3">
    <name type="scientific">Gossypium barbadense</name>
    <name type="common">Sea Island cotton</name>
    <name type="synonym">Hibiscus barbadensis</name>
    <dbReference type="NCBI Taxonomy" id="3634"/>
    <lineage>
        <taxon>Eukaryota</taxon>
        <taxon>Viridiplantae</taxon>
        <taxon>Streptophyta</taxon>
        <taxon>Embryophyta</taxon>
        <taxon>Tracheophyta</taxon>
        <taxon>Spermatophyta</taxon>
        <taxon>Magnoliopsida</taxon>
        <taxon>eudicotyledons</taxon>
        <taxon>Gunneridae</taxon>
        <taxon>Pentapetalae</taxon>
        <taxon>rosids</taxon>
        <taxon>malvids</taxon>
        <taxon>Malvales</taxon>
        <taxon>Malvaceae</taxon>
        <taxon>Malvoideae</taxon>
        <taxon>Gossypium</taxon>
    </lineage>
</organism>
<proteinExistence type="predicted"/>
<feature type="region of interest" description="Disordered" evidence="1">
    <location>
        <begin position="1"/>
        <end position="33"/>
    </location>
</feature>
<evidence type="ECO:0000313" key="3">
    <source>
        <dbReference type="Proteomes" id="UP000327439"/>
    </source>
</evidence>
<evidence type="ECO:0000256" key="1">
    <source>
        <dbReference type="SAM" id="MobiDB-lite"/>
    </source>
</evidence>
<protein>
    <submittedName>
        <fullName evidence="2">Uncharacterized protein</fullName>
    </submittedName>
</protein>
<dbReference type="AlphaFoldDB" id="A0A5J5UC28"/>
<accession>A0A5J5UC28</accession>
<dbReference type="EMBL" id="CM018211">
    <property type="protein sequence ID" value="KAB2064068.1"/>
    <property type="molecule type" value="Genomic_DNA"/>
</dbReference>
<evidence type="ECO:0000313" key="2">
    <source>
        <dbReference type="EMBL" id="KAB2064068.1"/>
    </source>
</evidence>
<name>A0A5J5UC28_GOSBA</name>
<dbReference type="Proteomes" id="UP000327439">
    <property type="component" value="Chromosome A10"/>
</dbReference>
<sequence>MSSKSLEEAHGSEQVKQKEMDNRVDPDRISFPG</sequence>
<keyword evidence="3" id="KW-1185">Reference proteome</keyword>
<gene>
    <name evidence="2" type="ORF">ES319_A10G264300v1</name>
</gene>
<reference evidence="3" key="1">
    <citation type="journal article" date="2020" name="Nat. Genet.">
        <title>Genomic diversifications of five Gossypium allopolyploid species and their impact on cotton improvement.</title>
        <authorList>
            <person name="Chen Z.J."/>
            <person name="Sreedasyam A."/>
            <person name="Ando A."/>
            <person name="Song Q."/>
            <person name="De Santiago L.M."/>
            <person name="Hulse-Kemp A.M."/>
            <person name="Ding M."/>
            <person name="Ye W."/>
            <person name="Kirkbride R.C."/>
            <person name="Jenkins J."/>
            <person name="Plott C."/>
            <person name="Lovell J."/>
            <person name="Lin Y.M."/>
            <person name="Vaughn R."/>
            <person name="Liu B."/>
            <person name="Simpson S."/>
            <person name="Scheffler B.E."/>
            <person name="Wen L."/>
            <person name="Saski C.A."/>
            <person name="Grover C.E."/>
            <person name="Hu G."/>
            <person name="Conover J.L."/>
            <person name="Carlson J.W."/>
            <person name="Shu S."/>
            <person name="Boston L.B."/>
            <person name="Williams M."/>
            <person name="Peterson D.G."/>
            <person name="McGee K."/>
            <person name="Jones D.C."/>
            <person name="Wendel J.F."/>
            <person name="Stelly D.M."/>
            <person name="Grimwood J."/>
            <person name="Schmutz J."/>
        </authorList>
    </citation>
    <scope>NUCLEOTIDE SEQUENCE [LARGE SCALE GENOMIC DNA]</scope>
    <source>
        <strain evidence="3">cv. 3-79</strain>
    </source>
</reference>